<dbReference type="GO" id="GO:0009306">
    <property type="term" value="P:protein secretion"/>
    <property type="evidence" value="ECO:0007669"/>
    <property type="project" value="InterPro"/>
</dbReference>
<proteinExistence type="inferred from homology"/>
<dbReference type="InterPro" id="IPR006135">
    <property type="entry name" value="T3SS_substrate_exporter"/>
</dbReference>
<accession>A0A5J6N0I8</accession>
<keyword evidence="3" id="KW-1185">Reference proteome</keyword>
<comment type="similarity">
    <text evidence="1">Belongs to the type III secretion exporter family.</text>
</comment>
<evidence type="ECO:0000256" key="1">
    <source>
        <dbReference type="ARBA" id="ARBA00010690"/>
    </source>
</evidence>
<evidence type="ECO:0000313" key="2">
    <source>
        <dbReference type="EMBL" id="QEX23508.1"/>
    </source>
</evidence>
<organism evidence="2 3">
    <name type="scientific">Hypericibacter adhaerens</name>
    <dbReference type="NCBI Taxonomy" id="2602016"/>
    <lineage>
        <taxon>Bacteria</taxon>
        <taxon>Pseudomonadati</taxon>
        <taxon>Pseudomonadota</taxon>
        <taxon>Alphaproteobacteria</taxon>
        <taxon>Rhodospirillales</taxon>
        <taxon>Dongiaceae</taxon>
        <taxon>Hypericibacter</taxon>
    </lineage>
</organism>
<gene>
    <name evidence="2" type="ORF">FRZ61_34460</name>
</gene>
<dbReference type="Gene3D" id="3.40.1690.10">
    <property type="entry name" value="secretion proteins EscU"/>
    <property type="match status" value="1"/>
</dbReference>
<dbReference type="RefSeq" id="WP_151118880.1">
    <property type="nucleotide sequence ID" value="NZ_CP042582.1"/>
</dbReference>
<dbReference type="Pfam" id="PF01312">
    <property type="entry name" value="Bac_export_2"/>
    <property type="match status" value="1"/>
</dbReference>
<protein>
    <recommendedName>
        <fullName evidence="4">Flagellar protein FhlB</fullName>
    </recommendedName>
</protein>
<reference evidence="2 3" key="1">
    <citation type="submission" date="2019-08" db="EMBL/GenBank/DDBJ databases">
        <title>Hyperibacter terrae gen. nov., sp. nov. and Hyperibacter viscosus sp. nov., two new members in the family Rhodospirillaceae isolated from the rhizosphere of Hypericum perforatum.</title>
        <authorList>
            <person name="Noviana Z."/>
        </authorList>
    </citation>
    <scope>NUCLEOTIDE SEQUENCE [LARGE SCALE GENOMIC DNA]</scope>
    <source>
        <strain evidence="2 3">R5959</strain>
    </source>
</reference>
<name>A0A5J6N0I8_9PROT</name>
<dbReference type="EMBL" id="CP042582">
    <property type="protein sequence ID" value="QEX23508.1"/>
    <property type="molecule type" value="Genomic_DNA"/>
</dbReference>
<sequence>MARSDIPSRGKADDRPVAAALTYDPTRAGVPRVSAAGRGPIAEQILALARANNVPVHEDPDLAGLLAAVEIDCEIPVEALVAVAEILAYVYRANGRLPAILKQGTSRP</sequence>
<dbReference type="PANTHER" id="PTHR30531">
    <property type="entry name" value="FLAGELLAR BIOSYNTHETIC PROTEIN FLHB"/>
    <property type="match status" value="1"/>
</dbReference>
<dbReference type="KEGG" id="hadh:FRZ61_34460"/>
<evidence type="ECO:0008006" key="4">
    <source>
        <dbReference type="Google" id="ProtNLM"/>
    </source>
</evidence>
<dbReference type="GO" id="GO:0005886">
    <property type="term" value="C:plasma membrane"/>
    <property type="evidence" value="ECO:0007669"/>
    <property type="project" value="TreeGrafter"/>
</dbReference>
<dbReference type="InterPro" id="IPR029025">
    <property type="entry name" value="T3SS_substrate_exporter_C"/>
</dbReference>
<dbReference type="PANTHER" id="PTHR30531:SF12">
    <property type="entry name" value="FLAGELLAR BIOSYNTHETIC PROTEIN FLHB"/>
    <property type="match status" value="1"/>
</dbReference>
<dbReference type="SUPFAM" id="SSF160544">
    <property type="entry name" value="EscU C-terminal domain-like"/>
    <property type="match status" value="1"/>
</dbReference>
<dbReference type="Proteomes" id="UP000325797">
    <property type="component" value="Chromosome"/>
</dbReference>
<evidence type="ECO:0000313" key="3">
    <source>
        <dbReference type="Proteomes" id="UP000325797"/>
    </source>
</evidence>
<dbReference type="OrthoDB" id="5244399at2"/>
<dbReference type="AlphaFoldDB" id="A0A5J6N0I8"/>